<dbReference type="SUPFAM" id="SSF57095">
    <property type="entry name" value="Scorpion toxin-like"/>
    <property type="match status" value="1"/>
</dbReference>
<evidence type="ECO:0000256" key="1">
    <source>
        <dbReference type="SAM" id="SignalP"/>
    </source>
</evidence>
<dbReference type="Gene3D" id="3.30.30.10">
    <property type="entry name" value="Knottin, scorpion toxin-like"/>
    <property type="match status" value="1"/>
</dbReference>
<evidence type="ECO:0000313" key="4">
    <source>
        <dbReference type="Proteomes" id="UP000245207"/>
    </source>
</evidence>
<gene>
    <name evidence="3" type="ORF">CTI12_AA481910</name>
</gene>
<dbReference type="GO" id="GO:0006952">
    <property type="term" value="P:defense response"/>
    <property type="evidence" value="ECO:0007669"/>
    <property type="project" value="InterPro"/>
</dbReference>
<evidence type="ECO:0000313" key="3">
    <source>
        <dbReference type="EMBL" id="PWA49418.1"/>
    </source>
</evidence>
<dbReference type="Pfam" id="PF00304">
    <property type="entry name" value="Gamma-thionin"/>
    <property type="match status" value="1"/>
</dbReference>
<comment type="caution">
    <text evidence="3">The sequence shown here is derived from an EMBL/GenBank/DDBJ whole genome shotgun (WGS) entry which is preliminary data.</text>
</comment>
<dbReference type="InterPro" id="IPR003614">
    <property type="entry name" value="Knottins"/>
</dbReference>
<dbReference type="Proteomes" id="UP000245207">
    <property type="component" value="Unassembled WGS sequence"/>
</dbReference>
<feature type="domain" description="Knottins-like" evidence="2">
    <location>
        <begin position="36"/>
        <end position="84"/>
    </location>
</feature>
<feature type="chain" id="PRO_5015464149" evidence="1">
    <location>
        <begin position="30"/>
        <end position="84"/>
    </location>
</feature>
<accession>A0A2U1LK91</accession>
<reference evidence="3 4" key="1">
    <citation type="journal article" date="2018" name="Mol. Plant">
        <title>The genome of Artemisia annua provides insight into the evolution of Asteraceae family and artemisinin biosynthesis.</title>
        <authorList>
            <person name="Shen Q."/>
            <person name="Zhang L."/>
            <person name="Liao Z."/>
            <person name="Wang S."/>
            <person name="Yan T."/>
            <person name="Shi P."/>
            <person name="Liu M."/>
            <person name="Fu X."/>
            <person name="Pan Q."/>
            <person name="Wang Y."/>
            <person name="Lv Z."/>
            <person name="Lu X."/>
            <person name="Zhang F."/>
            <person name="Jiang W."/>
            <person name="Ma Y."/>
            <person name="Chen M."/>
            <person name="Hao X."/>
            <person name="Li L."/>
            <person name="Tang Y."/>
            <person name="Lv G."/>
            <person name="Zhou Y."/>
            <person name="Sun X."/>
            <person name="Brodelius P.E."/>
            <person name="Rose J.K.C."/>
            <person name="Tang K."/>
        </authorList>
    </citation>
    <scope>NUCLEOTIDE SEQUENCE [LARGE SCALE GENOMIC DNA]</scope>
    <source>
        <strain evidence="4">cv. Huhao1</strain>
        <tissue evidence="3">Leaf</tissue>
    </source>
</reference>
<dbReference type="SMART" id="SM00505">
    <property type="entry name" value="Knot1"/>
    <property type="match status" value="1"/>
</dbReference>
<sequence length="84" mass="9473">MEKNTKANHYLYVLLFLSFILIQSDMVVGTKETQNICARLSLQWIGNCEDSSLCAQLCHDHEGALGGACHPQEYGNSCYCNYYC</sequence>
<dbReference type="AlphaFoldDB" id="A0A2U1LK91"/>
<keyword evidence="1" id="KW-0732">Signal</keyword>
<organism evidence="3 4">
    <name type="scientific">Artemisia annua</name>
    <name type="common">Sweet wormwood</name>
    <dbReference type="NCBI Taxonomy" id="35608"/>
    <lineage>
        <taxon>Eukaryota</taxon>
        <taxon>Viridiplantae</taxon>
        <taxon>Streptophyta</taxon>
        <taxon>Embryophyta</taxon>
        <taxon>Tracheophyta</taxon>
        <taxon>Spermatophyta</taxon>
        <taxon>Magnoliopsida</taxon>
        <taxon>eudicotyledons</taxon>
        <taxon>Gunneridae</taxon>
        <taxon>Pentapetalae</taxon>
        <taxon>asterids</taxon>
        <taxon>campanulids</taxon>
        <taxon>Asterales</taxon>
        <taxon>Asteraceae</taxon>
        <taxon>Asteroideae</taxon>
        <taxon>Anthemideae</taxon>
        <taxon>Artemisiinae</taxon>
        <taxon>Artemisia</taxon>
    </lineage>
</organism>
<name>A0A2U1LK91_ARTAN</name>
<proteinExistence type="predicted"/>
<dbReference type="InterPro" id="IPR036574">
    <property type="entry name" value="Scorpion_toxin-like_sf"/>
</dbReference>
<dbReference type="EMBL" id="PKPP01008940">
    <property type="protein sequence ID" value="PWA49418.1"/>
    <property type="molecule type" value="Genomic_DNA"/>
</dbReference>
<evidence type="ECO:0000259" key="2">
    <source>
        <dbReference type="SMART" id="SM00505"/>
    </source>
</evidence>
<keyword evidence="4" id="KW-1185">Reference proteome</keyword>
<protein>
    <submittedName>
        <fullName evidence="3">Gamma-thionin</fullName>
    </submittedName>
</protein>
<feature type="signal peptide" evidence="1">
    <location>
        <begin position="1"/>
        <end position="29"/>
    </location>
</feature>